<keyword evidence="4" id="KW-0238">DNA-binding</keyword>
<dbReference type="GO" id="GO:0006298">
    <property type="term" value="P:mismatch repair"/>
    <property type="evidence" value="ECO:0007669"/>
    <property type="project" value="InterPro"/>
</dbReference>
<dbReference type="SMART" id="SM00534">
    <property type="entry name" value="MUTSac"/>
    <property type="match status" value="1"/>
</dbReference>
<dbReference type="GO" id="GO:0051026">
    <property type="term" value="P:chiasma assembly"/>
    <property type="evidence" value="ECO:0007669"/>
    <property type="project" value="TreeGrafter"/>
</dbReference>
<keyword evidence="5" id="KW-0175">Coiled coil</keyword>
<dbReference type="CDD" id="cd03281">
    <property type="entry name" value="ABC_MSH5_euk"/>
    <property type="match status" value="1"/>
</dbReference>
<feature type="domain" description="DNA mismatch repair proteins mutS family" evidence="8">
    <location>
        <begin position="687"/>
        <end position="884"/>
    </location>
</feature>
<gene>
    <name evidence="9" type="ORF">BDY21DRAFT_402955</name>
</gene>
<feature type="domain" description="DNA mismatch repair protein MutS core" evidence="7">
    <location>
        <begin position="303"/>
        <end position="639"/>
    </location>
</feature>
<feature type="coiled-coil region" evidence="5">
    <location>
        <begin position="462"/>
        <end position="489"/>
    </location>
</feature>
<dbReference type="Pfam" id="PF05190">
    <property type="entry name" value="MutS_IV"/>
    <property type="match status" value="1"/>
</dbReference>
<organism evidence="9 10">
    <name type="scientific">Lineolata rhizophorae</name>
    <dbReference type="NCBI Taxonomy" id="578093"/>
    <lineage>
        <taxon>Eukaryota</taxon>
        <taxon>Fungi</taxon>
        <taxon>Dikarya</taxon>
        <taxon>Ascomycota</taxon>
        <taxon>Pezizomycotina</taxon>
        <taxon>Dothideomycetes</taxon>
        <taxon>Dothideomycetes incertae sedis</taxon>
        <taxon>Lineolatales</taxon>
        <taxon>Lineolataceae</taxon>
        <taxon>Lineolata</taxon>
    </lineage>
</organism>
<evidence type="ECO:0000256" key="6">
    <source>
        <dbReference type="SAM" id="MobiDB-lite"/>
    </source>
</evidence>
<name>A0A6A6PAE9_9PEZI</name>
<protein>
    <submittedName>
        <fullName evidence="9">Muts domain V-domain-containing protein</fullName>
    </submittedName>
</protein>
<dbReference type="PANTHER" id="PTHR11361">
    <property type="entry name" value="DNA MISMATCH REPAIR PROTEIN MUTS FAMILY MEMBER"/>
    <property type="match status" value="1"/>
</dbReference>
<reference evidence="9" key="1">
    <citation type="journal article" date="2020" name="Stud. Mycol.">
        <title>101 Dothideomycetes genomes: a test case for predicting lifestyles and emergence of pathogens.</title>
        <authorList>
            <person name="Haridas S."/>
            <person name="Albert R."/>
            <person name="Binder M."/>
            <person name="Bloem J."/>
            <person name="Labutti K."/>
            <person name="Salamov A."/>
            <person name="Andreopoulos B."/>
            <person name="Baker S."/>
            <person name="Barry K."/>
            <person name="Bills G."/>
            <person name="Bluhm B."/>
            <person name="Cannon C."/>
            <person name="Castanera R."/>
            <person name="Culley D."/>
            <person name="Daum C."/>
            <person name="Ezra D."/>
            <person name="Gonzalez J."/>
            <person name="Henrissat B."/>
            <person name="Kuo A."/>
            <person name="Liang C."/>
            <person name="Lipzen A."/>
            <person name="Lutzoni F."/>
            <person name="Magnuson J."/>
            <person name="Mondo S."/>
            <person name="Nolan M."/>
            <person name="Ohm R."/>
            <person name="Pangilinan J."/>
            <person name="Park H.-J."/>
            <person name="Ramirez L."/>
            <person name="Alfaro M."/>
            <person name="Sun H."/>
            <person name="Tritt A."/>
            <person name="Yoshinaga Y."/>
            <person name="Zwiers L.-H."/>
            <person name="Turgeon B."/>
            <person name="Goodwin S."/>
            <person name="Spatafora J."/>
            <person name="Crous P."/>
            <person name="Grigoriev I."/>
        </authorList>
    </citation>
    <scope>NUCLEOTIDE SEQUENCE</scope>
    <source>
        <strain evidence="9">ATCC 16933</strain>
    </source>
</reference>
<dbReference type="EMBL" id="MU001672">
    <property type="protein sequence ID" value="KAF2460904.1"/>
    <property type="molecule type" value="Genomic_DNA"/>
</dbReference>
<keyword evidence="2" id="KW-0547">Nucleotide-binding</keyword>
<evidence type="ECO:0000256" key="1">
    <source>
        <dbReference type="ARBA" id="ARBA00006271"/>
    </source>
</evidence>
<dbReference type="Pfam" id="PF05192">
    <property type="entry name" value="MutS_III"/>
    <property type="match status" value="1"/>
</dbReference>
<dbReference type="GO" id="GO:0030983">
    <property type="term" value="F:mismatched DNA binding"/>
    <property type="evidence" value="ECO:0007669"/>
    <property type="project" value="InterPro"/>
</dbReference>
<dbReference type="Gene3D" id="1.10.1420.10">
    <property type="match status" value="1"/>
</dbReference>
<dbReference type="GO" id="GO:0005634">
    <property type="term" value="C:nucleus"/>
    <property type="evidence" value="ECO:0007669"/>
    <property type="project" value="TreeGrafter"/>
</dbReference>
<dbReference type="GO" id="GO:0140664">
    <property type="term" value="F:ATP-dependent DNA damage sensor activity"/>
    <property type="evidence" value="ECO:0007669"/>
    <property type="project" value="InterPro"/>
</dbReference>
<dbReference type="Gene3D" id="3.40.50.300">
    <property type="entry name" value="P-loop containing nucleotide triphosphate hydrolases"/>
    <property type="match status" value="1"/>
</dbReference>
<evidence type="ECO:0000256" key="2">
    <source>
        <dbReference type="ARBA" id="ARBA00022741"/>
    </source>
</evidence>
<dbReference type="SUPFAM" id="SSF48334">
    <property type="entry name" value="DNA repair protein MutS, domain III"/>
    <property type="match status" value="1"/>
</dbReference>
<dbReference type="OrthoDB" id="29596at2759"/>
<proteinExistence type="inferred from homology"/>
<evidence type="ECO:0000256" key="5">
    <source>
        <dbReference type="SAM" id="Coils"/>
    </source>
</evidence>
<sequence length="936" mass="103698">MSVPATPAGYRPSNVPPGLHINRSERRRSPSHTPQASNSCQPNTTAGDSNDRAEHFNPGPDTDDLDEVVMAVDMKDRGTVGCSYYVARAEKLYFMEDVKSGSVDVIATLKTFVNPTVVLVPVRIDEKVVERLDPNEGRLDSAEDSGDHVPPAYLLEERPSGEFGYDSSKARLVNLNIGADDGPDVAFIAAGDVLTAEKFEETPETNTQGNLLRLAAWVNLDSKVTVGCAGAVLSYLQRRRSARFLPGDEAAHEMFRVSTVEMFSLKNTMFINIDTLLSLQIMESESHPQVHNQGPTRFNSGSKEGFSIYGLFHFFARTPQGRFLIRQYFLRPSTNIDVLNERLKTISVFLRPDNSDSVELLIKNLKSIKNIRTILIKLRKGVSNSSSRGGITRNVWETLRKFLFHSLKIRDTMQEVLGGEDMSIRNKILGRFENAGLTELGRKISAVIDFEASDEQSRTVVMRGIDAELDNMKRTYDGLESLLAQVNEHIAQRVPANPPIETNVVYYPQVGFLVVVPLDEETGDGVYSGNPRDPWERVFSTENMVYYSTSETAEMNHQFGDIFGLITDLDKEIEILHELAQVVLEYEGLLTITSDLCGELDSLLALAQGAKAHNLCKPHMTDDNVIEIKGGRHLLQELTVPSYVANDTFLIGGEGQSTLDLNQENVRQTTSTRIQWRDKARETEDGPSMLIMTGPNYSGKSVYLKQVALVVFLAHIGSFVPAKKAKIGITDKILTRVSTRESVSKAQSTFMLDLQQVSFALSTATRRSLVVIDEFGKGTEAAVDGAGLVCGVFESLLRLGKERPKVLGATHFHEIFENGFLAPRPSLSFGHMEVHVHHEANSQTQLTYLYNLKDGRSISSFGTTCASMNGVAREIIIRAEELIRLASRGEDLVAACAIMPDGEADELQDAERIGRQFLQAGNMDMPRELLDEVLTL</sequence>
<dbReference type="SMART" id="SM00533">
    <property type="entry name" value="MUTSd"/>
    <property type="match status" value="1"/>
</dbReference>
<dbReference type="Pfam" id="PF00488">
    <property type="entry name" value="MutS_V"/>
    <property type="match status" value="1"/>
</dbReference>
<keyword evidence="3" id="KW-0067">ATP-binding</keyword>
<dbReference type="InterPro" id="IPR000432">
    <property type="entry name" value="DNA_mismatch_repair_MutS_C"/>
</dbReference>
<feature type="compositionally biased region" description="Polar residues" evidence="6">
    <location>
        <begin position="31"/>
        <end position="48"/>
    </location>
</feature>
<comment type="similarity">
    <text evidence="1">Belongs to the DNA mismatch repair MutS family.</text>
</comment>
<dbReference type="SUPFAM" id="SSF52540">
    <property type="entry name" value="P-loop containing nucleoside triphosphate hydrolases"/>
    <property type="match status" value="1"/>
</dbReference>
<dbReference type="GO" id="GO:0005524">
    <property type="term" value="F:ATP binding"/>
    <property type="evidence" value="ECO:0007669"/>
    <property type="project" value="UniProtKB-KW"/>
</dbReference>
<evidence type="ECO:0000256" key="4">
    <source>
        <dbReference type="ARBA" id="ARBA00023125"/>
    </source>
</evidence>
<dbReference type="AlphaFoldDB" id="A0A6A6PAE9"/>
<evidence type="ECO:0000313" key="10">
    <source>
        <dbReference type="Proteomes" id="UP000799766"/>
    </source>
</evidence>
<feature type="region of interest" description="Disordered" evidence="6">
    <location>
        <begin position="1"/>
        <end position="64"/>
    </location>
</feature>
<evidence type="ECO:0000259" key="8">
    <source>
        <dbReference type="SMART" id="SM00534"/>
    </source>
</evidence>
<keyword evidence="10" id="KW-1185">Reference proteome</keyword>
<evidence type="ECO:0000256" key="3">
    <source>
        <dbReference type="ARBA" id="ARBA00022840"/>
    </source>
</evidence>
<dbReference type="InterPro" id="IPR007861">
    <property type="entry name" value="DNA_mismatch_repair_MutS_clamp"/>
</dbReference>
<dbReference type="InterPro" id="IPR007696">
    <property type="entry name" value="DNA_mismatch_repair_MutS_core"/>
</dbReference>
<evidence type="ECO:0000313" key="9">
    <source>
        <dbReference type="EMBL" id="KAF2460904.1"/>
    </source>
</evidence>
<dbReference type="InterPro" id="IPR036187">
    <property type="entry name" value="DNA_mismatch_repair_MutS_sf"/>
</dbReference>
<dbReference type="InterPro" id="IPR027417">
    <property type="entry name" value="P-loop_NTPase"/>
</dbReference>
<dbReference type="InterPro" id="IPR045076">
    <property type="entry name" value="MutS"/>
</dbReference>
<dbReference type="PANTHER" id="PTHR11361:SF20">
    <property type="entry name" value="MUTS PROTEIN HOMOLOG 5"/>
    <property type="match status" value="1"/>
</dbReference>
<dbReference type="Proteomes" id="UP000799766">
    <property type="component" value="Unassembled WGS sequence"/>
</dbReference>
<accession>A0A6A6PAE9</accession>
<evidence type="ECO:0000259" key="7">
    <source>
        <dbReference type="SMART" id="SM00533"/>
    </source>
</evidence>